<proteinExistence type="predicted"/>
<dbReference type="EMBL" id="JBBPBM010000006">
    <property type="protein sequence ID" value="KAK8581160.1"/>
    <property type="molecule type" value="Genomic_DNA"/>
</dbReference>
<protein>
    <submittedName>
        <fullName evidence="2">Uncharacterized protein</fullName>
    </submittedName>
</protein>
<gene>
    <name evidence="2" type="ORF">V6N12_071399</name>
</gene>
<evidence type="ECO:0000313" key="2">
    <source>
        <dbReference type="EMBL" id="KAK8581160.1"/>
    </source>
</evidence>
<dbReference type="Proteomes" id="UP001472677">
    <property type="component" value="Unassembled WGS sequence"/>
</dbReference>
<evidence type="ECO:0000256" key="1">
    <source>
        <dbReference type="SAM" id="MobiDB-lite"/>
    </source>
</evidence>
<evidence type="ECO:0000313" key="3">
    <source>
        <dbReference type="Proteomes" id="UP001472677"/>
    </source>
</evidence>
<reference evidence="2 3" key="1">
    <citation type="journal article" date="2024" name="G3 (Bethesda)">
        <title>Genome assembly of Hibiscus sabdariffa L. provides insights into metabolisms of medicinal natural products.</title>
        <authorList>
            <person name="Kim T."/>
        </authorList>
    </citation>
    <scope>NUCLEOTIDE SEQUENCE [LARGE SCALE GENOMIC DNA]</scope>
    <source>
        <strain evidence="2">TK-2024</strain>
        <tissue evidence="2">Old leaves</tissue>
    </source>
</reference>
<feature type="region of interest" description="Disordered" evidence="1">
    <location>
        <begin position="18"/>
        <end position="37"/>
    </location>
</feature>
<comment type="caution">
    <text evidence="2">The sequence shown here is derived from an EMBL/GenBank/DDBJ whole genome shotgun (WGS) entry which is preliminary data.</text>
</comment>
<accession>A0ABR2FJY8</accession>
<name>A0ABR2FJY8_9ROSI</name>
<sequence>MGAAMDDDRDEFVAVGERTDVAAENEDDEDGHVTPIGTDKVPYATIVLESKDLDGGVARVRDQIDHKMRNAIIIRLLERSI</sequence>
<keyword evidence="3" id="KW-1185">Reference proteome</keyword>
<organism evidence="2 3">
    <name type="scientific">Hibiscus sabdariffa</name>
    <name type="common">roselle</name>
    <dbReference type="NCBI Taxonomy" id="183260"/>
    <lineage>
        <taxon>Eukaryota</taxon>
        <taxon>Viridiplantae</taxon>
        <taxon>Streptophyta</taxon>
        <taxon>Embryophyta</taxon>
        <taxon>Tracheophyta</taxon>
        <taxon>Spermatophyta</taxon>
        <taxon>Magnoliopsida</taxon>
        <taxon>eudicotyledons</taxon>
        <taxon>Gunneridae</taxon>
        <taxon>Pentapetalae</taxon>
        <taxon>rosids</taxon>
        <taxon>malvids</taxon>
        <taxon>Malvales</taxon>
        <taxon>Malvaceae</taxon>
        <taxon>Malvoideae</taxon>
        <taxon>Hibiscus</taxon>
    </lineage>
</organism>